<sequence>MQINDIEEGIQKVTEWIRTAHYAVALTGAGISTPSGIPDFRSPGTGLWERHNPLEVASWRAFRHYPHRFFEWLRPLAAKSWRASPNPAHIALADLQKAGYLKAIITQNIDNLHQRAGATRVVELHGSLRTLTCLNCQRQYETEAFIEPFVTEGTLPCCPNCRAFLKPDIVLFEEMLPTEAWEEALAHCKKADLLFVIGSSLEVMPAAQIPLYTLEHGGRIVINTLSPTYLDREAALILRQDVLKVIPPIAARLLGHRST</sequence>
<dbReference type="OrthoDB" id="9800582at2"/>
<reference evidence="6 7" key="1">
    <citation type="submission" date="2015-07" db="EMBL/GenBank/DDBJ databases">
        <title>Whole genome sequence of Thermanaerothrix daxensis DSM 23592.</title>
        <authorList>
            <person name="Hemp J."/>
            <person name="Ward L.M."/>
            <person name="Pace L.A."/>
            <person name="Fischer W.W."/>
        </authorList>
    </citation>
    <scope>NUCLEOTIDE SEQUENCE [LARGE SCALE GENOMIC DNA]</scope>
    <source>
        <strain evidence="6 7">GNS-1</strain>
    </source>
</reference>
<dbReference type="InterPro" id="IPR026591">
    <property type="entry name" value="Sirtuin_cat_small_dom_sf"/>
</dbReference>
<keyword evidence="2" id="KW-0808">Transferase</keyword>
<dbReference type="GO" id="GO:0017136">
    <property type="term" value="F:histone deacetylase activity, NAD-dependent"/>
    <property type="evidence" value="ECO:0007669"/>
    <property type="project" value="TreeGrafter"/>
</dbReference>
<evidence type="ECO:0000256" key="3">
    <source>
        <dbReference type="ARBA" id="ARBA00023027"/>
    </source>
</evidence>
<keyword evidence="7" id="KW-1185">Reference proteome</keyword>
<feature type="binding site" evidence="4">
    <location>
        <position position="161"/>
    </location>
    <ligand>
        <name>Zn(2+)</name>
        <dbReference type="ChEBI" id="CHEBI:29105"/>
    </ligand>
</feature>
<dbReference type="InterPro" id="IPR050134">
    <property type="entry name" value="NAD-dep_sirtuin_deacylases"/>
</dbReference>
<evidence type="ECO:0000259" key="5">
    <source>
        <dbReference type="PROSITE" id="PS50305"/>
    </source>
</evidence>
<dbReference type="Gene3D" id="3.30.1600.10">
    <property type="entry name" value="SIR2/SIRT2 'Small Domain"/>
    <property type="match status" value="1"/>
</dbReference>
<keyword evidence="3" id="KW-0520">NAD</keyword>
<name>A0A0P6Y528_9CHLR</name>
<protein>
    <recommendedName>
        <fullName evidence="1">protein acetyllysine N-acetyltransferase</fullName>
        <ecNumber evidence="1">2.3.1.286</ecNumber>
    </recommendedName>
</protein>
<dbReference type="Proteomes" id="UP000050544">
    <property type="component" value="Unassembled WGS sequence"/>
</dbReference>
<dbReference type="NCBIfam" id="NF001753">
    <property type="entry name" value="PRK00481.1-3"/>
    <property type="match status" value="1"/>
</dbReference>
<evidence type="ECO:0000256" key="1">
    <source>
        <dbReference type="ARBA" id="ARBA00012928"/>
    </source>
</evidence>
<feature type="binding site" evidence="4">
    <location>
        <position position="133"/>
    </location>
    <ligand>
        <name>Zn(2+)</name>
        <dbReference type="ChEBI" id="CHEBI:29105"/>
    </ligand>
</feature>
<feature type="active site" description="Proton acceptor" evidence="4">
    <location>
        <position position="125"/>
    </location>
</feature>
<accession>A0A0P6Y528</accession>
<dbReference type="Gene3D" id="3.40.50.1220">
    <property type="entry name" value="TPP-binding domain"/>
    <property type="match status" value="1"/>
</dbReference>
<feature type="binding site" evidence="4">
    <location>
        <position position="158"/>
    </location>
    <ligand>
        <name>Zn(2+)</name>
        <dbReference type="ChEBI" id="CHEBI:29105"/>
    </ligand>
</feature>
<evidence type="ECO:0000256" key="2">
    <source>
        <dbReference type="ARBA" id="ARBA00022679"/>
    </source>
</evidence>
<dbReference type="EC" id="2.3.1.286" evidence="1"/>
<gene>
    <name evidence="6" type="ORF">SE15_05135</name>
</gene>
<evidence type="ECO:0000256" key="4">
    <source>
        <dbReference type="PROSITE-ProRule" id="PRU00236"/>
    </source>
</evidence>
<keyword evidence="4" id="KW-0862">Zinc</keyword>
<dbReference type="CDD" id="cd01407">
    <property type="entry name" value="SIR2-fam"/>
    <property type="match status" value="1"/>
</dbReference>
<proteinExistence type="predicted"/>
<feature type="domain" description="Deacetylase sirtuin-type" evidence="5">
    <location>
        <begin position="3"/>
        <end position="257"/>
    </location>
</feature>
<dbReference type="GO" id="GO:0070403">
    <property type="term" value="F:NAD+ binding"/>
    <property type="evidence" value="ECO:0007669"/>
    <property type="project" value="InterPro"/>
</dbReference>
<organism evidence="6 7">
    <name type="scientific">Thermanaerothrix daxensis</name>
    <dbReference type="NCBI Taxonomy" id="869279"/>
    <lineage>
        <taxon>Bacteria</taxon>
        <taxon>Bacillati</taxon>
        <taxon>Chloroflexota</taxon>
        <taxon>Anaerolineae</taxon>
        <taxon>Anaerolineales</taxon>
        <taxon>Anaerolineaceae</taxon>
        <taxon>Thermanaerothrix</taxon>
    </lineage>
</organism>
<dbReference type="PANTHER" id="PTHR11085">
    <property type="entry name" value="NAD-DEPENDENT PROTEIN DEACYLASE SIRTUIN-5, MITOCHONDRIAL-RELATED"/>
    <property type="match status" value="1"/>
</dbReference>
<dbReference type="PATRIC" id="fig|869279.4.peg.1035"/>
<dbReference type="EMBL" id="LGKO01000002">
    <property type="protein sequence ID" value="KPL84480.1"/>
    <property type="molecule type" value="Genomic_DNA"/>
</dbReference>
<dbReference type="InterPro" id="IPR026590">
    <property type="entry name" value="Ssirtuin_cat_dom"/>
</dbReference>
<dbReference type="RefSeq" id="WP_054521007.1">
    <property type="nucleotide sequence ID" value="NZ_LGKO01000002.1"/>
</dbReference>
<keyword evidence="4" id="KW-0479">Metal-binding</keyword>
<dbReference type="SUPFAM" id="SSF52467">
    <property type="entry name" value="DHS-like NAD/FAD-binding domain"/>
    <property type="match status" value="1"/>
</dbReference>
<dbReference type="GO" id="GO:0046872">
    <property type="term" value="F:metal ion binding"/>
    <property type="evidence" value="ECO:0007669"/>
    <property type="project" value="UniProtKB-KW"/>
</dbReference>
<dbReference type="PANTHER" id="PTHR11085:SF10">
    <property type="entry name" value="NAD-DEPENDENT PROTEIN DEACYLASE SIRTUIN-5, MITOCHONDRIAL-RELATED"/>
    <property type="match status" value="1"/>
</dbReference>
<feature type="binding site" evidence="4">
    <location>
        <position position="136"/>
    </location>
    <ligand>
        <name>Zn(2+)</name>
        <dbReference type="ChEBI" id="CHEBI:29105"/>
    </ligand>
</feature>
<evidence type="ECO:0000313" key="7">
    <source>
        <dbReference type="Proteomes" id="UP000050544"/>
    </source>
</evidence>
<dbReference type="InterPro" id="IPR029035">
    <property type="entry name" value="DHS-like_NAD/FAD-binding_dom"/>
</dbReference>
<dbReference type="STRING" id="869279.SE15_05135"/>
<dbReference type="Pfam" id="PF02146">
    <property type="entry name" value="SIR2"/>
    <property type="match status" value="1"/>
</dbReference>
<comment type="caution">
    <text evidence="6">The sequence shown here is derived from an EMBL/GenBank/DDBJ whole genome shotgun (WGS) entry which is preliminary data.</text>
</comment>
<evidence type="ECO:0000313" key="6">
    <source>
        <dbReference type="EMBL" id="KPL84480.1"/>
    </source>
</evidence>
<dbReference type="AlphaFoldDB" id="A0A0P6Y528"/>
<dbReference type="InterPro" id="IPR003000">
    <property type="entry name" value="Sirtuin"/>
</dbReference>
<dbReference type="PROSITE" id="PS50305">
    <property type="entry name" value="SIRTUIN"/>
    <property type="match status" value="1"/>
</dbReference>